<reference evidence="2 3" key="1">
    <citation type="submission" date="2020-04" db="EMBL/GenBank/DDBJ databases">
        <title>Ramlibacter sp. G-1-2-2 isolated from soil.</title>
        <authorList>
            <person name="Dahal R.H."/>
        </authorList>
    </citation>
    <scope>NUCLEOTIDE SEQUENCE [LARGE SCALE GENOMIC DNA]</scope>
    <source>
        <strain evidence="2 3">G-1-2-2</strain>
    </source>
</reference>
<dbReference type="SUPFAM" id="SSF110849">
    <property type="entry name" value="ParB/Sulfiredoxin"/>
    <property type="match status" value="1"/>
</dbReference>
<protein>
    <submittedName>
        <fullName evidence="2">ParB N-terminal domain-containing protein</fullName>
    </submittedName>
</protein>
<accession>A0A848H0C3</accession>
<dbReference type="Pfam" id="PF02195">
    <property type="entry name" value="ParB_N"/>
    <property type="match status" value="1"/>
</dbReference>
<dbReference type="SMART" id="SM00470">
    <property type="entry name" value="ParB"/>
    <property type="match status" value="1"/>
</dbReference>
<evidence type="ECO:0000313" key="2">
    <source>
        <dbReference type="EMBL" id="NML42530.1"/>
    </source>
</evidence>
<dbReference type="EMBL" id="JABBFX010000001">
    <property type="protein sequence ID" value="NML42530.1"/>
    <property type="molecule type" value="Genomic_DNA"/>
</dbReference>
<evidence type="ECO:0000313" key="3">
    <source>
        <dbReference type="Proteomes" id="UP000541185"/>
    </source>
</evidence>
<dbReference type="Proteomes" id="UP000541185">
    <property type="component" value="Unassembled WGS sequence"/>
</dbReference>
<dbReference type="AlphaFoldDB" id="A0A848H0C3"/>
<proteinExistence type="predicted"/>
<dbReference type="RefSeq" id="WP_169416736.1">
    <property type="nucleotide sequence ID" value="NZ_JABBFX010000001.1"/>
</dbReference>
<dbReference type="Gene3D" id="3.90.1530.10">
    <property type="entry name" value="Conserved hypothetical protein from pyrococcus furiosus pfu- 392566-001, ParB domain"/>
    <property type="match status" value="1"/>
</dbReference>
<dbReference type="InterPro" id="IPR003115">
    <property type="entry name" value="ParB_N"/>
</dbReference>
<gene>
    <name evidence="2" type="ORF">HHL11_02135</name>
</gene>
<dbReference type="InterPro" id="IPR036086">
    <property type="entry name" value="ParB/Sulfiredoxin_sf"/>
</dbReference>
<name>A0A848H0C3_9BURK</name>
<feature type="domain" description="ParB-like N-terminal" evidence="1">
    <location>
        <begin position="25"/>
        <end position="131"/>
    </location>
</feature>
<keyword evidence="3" id="KW-1185">Reference proteome</keyword>
<evidence type="ECO:0000259" key="1">
    <source>
        <dbReference type="SMART" id="SM00470"/>
    </source>
</evidence>
<comment type="caution">
    <text evidence="2">The sequence shown here is derived from an EMBL/GenBank/DDBJ whole genome shotgun (WGS) entry which is preliminary data.</text>
</comment>
<sequence>MVTAKKTQAKTRTKLPAKRKTKEITWLATEDLDFDPQNPRFYRLHGKATDAKVVEEMLDDEGVQDLMSSIGQQGYFEGEPLLVVPTKGGKYIVVEGNRRLAALKLLNGELSAPRRKARSVQMLIDVAQETPTEVPCIVHKDRVDVLRYLGYRHITGIKEWDALSKAKYLAELRDTFYPDLDVEEQLRTIAREIGSRSDHVAKLLAGLKLYEQVERGKFFSRHNLSPDALDFSYVSTAISYSAIAEWLGLDGSGDVDAEGVDPKRVESLFYWMFVPQPNGYAVVRESRMLQQLAAVVKSDDALRALEKTGRLEDAYLHTDGPEQALGGALQQADAKLRLVWETLLQSSPSEEHLEAAKDIHVRAKKIYDQIAHSLGGD</sequence>
<organism evidence="2 3">
    <name type="scientific">Ramlibacter agri</name>
    <dbReference type="NCBI Taxonomy" id="2728837"/>
    <lineage>
        <taxon>Bacteria</taxon>
        <taxon>Pseudomonadati</taxon>
        <taxon>Pseudomonadota</taxon>
        <taxon>Betaproteobacteria</taxon>
        <taxon>Burkholderiales</taxon>
        <taxon>Comamonadaceae</taxon>
        <taxon>Ramlibacter</taxon>
    </lineage>
</organism>